<evidence type="ECO:0000256" key="3">
    <source>
        <dbReference type="ARBA" id="ARBA00009370"/>
    </source>
</evidence>
<evidence type="ECO:0000259" key="8">
    <source>
        <dbReference type="Pfam" id="PF10502"/>
    </source>
</evidence>
<reference evidence="10" key="1">
    <citation type="submission" date="2017-04" db="EMBL/GenBank/DDBJ databases">
        <authorList>
            <person name="Bumgarner R.E."/>
            <person name="Fredricks D.N."/>
            <person name="Srinivasan S."/>
        </authorList>
    </citation>
    <scope>NUCLEOTIDE SEQUENCE [LARGE SCALE GENOMIC DNA]</scope>
    <source>
        <strain evidence="10">KA00405</strain>
    </source>
</reference>
<dbReference type="InterPro" id="IPR036286">
    <property type="entry name" value="LexA/Signal_pep-like_sf"/>
</dbReference>
<dbReference type="InterPro" id="IPR019533">
    <property type="entry name" value="Peptidase_S26"/>
</dbReference>
<feature type="transmembrane region" description="Helical" evidence="7">
    <location>
        <begin position="45"/>
        <end position="64"/>
    </location>
</feature>
<dbReference type="EC" id="3.4.21.89" evidence="4 7"/>
<dbReference type="PROSITE" id="PS00761">
    <property type="entry name" value="SPASE_I_3"/>
    <property type="match status" value="1"/>
</dbReference>
<feature type="active site" evidence="6">
    <location>
        <position position="73"/>
    </location>
</feature>
<evidence type="ECO:0000256" key="1">
    <source>
        <dbReference type="ARBA" id="ARBA00000677"/>
    </source>
</evidence>
<feature type="active site" evidence="6">
    <location>
        <position position="121"/>
    </location>
</feature>
<organism evidence="9 10">
    <name type="scientific">Mageeibacillus indolicus</name>
    <dbReference type="NCBI Taxonomy" id="884684"/>
    <lineage>
        <taxon>Bacteria</taxon>
        <taxon>Bacillati</taxon>
        <taxon>Bacillota</taxon>
        <taxon>Clostridia</taxon>
        <taxon>Eubacteriales</taxon>
        <taxon>Oscillospiraceae</taxon>
        <taxon>Mageeibacillus</taxon>
    </lineage>
</organism>
<comment type="subcellular location">
    <subcellularLocation>
        <location evidence="2">Cell membrane</location>
        <topology evidence="2">Single-pass type II membrane protein</topology>
    </subcellularLocation>
    <subcellularLocation>
        <location evidence="7">Membrane</location>
        <topology evidence="7">Single-pass type II membrane protein</topology>
    </subcellularLocation>
</comment>
<dbReference type="CDD" id="cd06530">
    <property type="entry name" value="S26_SPase_I"/>
    <property type="match status" value="1"/>
</dbReference>
<evidence type="ECO:0000256" key="5">
    <source>
        <dbReference type="ARBA" id="ARBA00022801"/>
    </source>
</evidence>
<name>A0A2J8B439_9FIRM</name>
<dbReference type="PANTHER" id="PTHR43390">
    <property type="entry name" value="SIGNAL PEPTIDASE I"/>
    <property type="match status" value="1"/>
</dbReference>
<dbReference type="EMBL" id="NBZD01000001">
    <property type="protein sequence ID" value="PNH19541.1"/>
    <property type="molecule type" value="Genomic_DNA"/>
</dbReference>
<dbReference type="SUPFAM" id="SSF51306">
    <property type="entry name" value="LexA/Signal peptidase"/>
    <property type="match status" value="1"/>
</dbReference>
<proteinExistence type="inferred from homology"/>
<dbReference type="InterPro" id="IPR019757">
    <property type="entry name" value="Pept_S26A_signal_pept_1_Lys-AS"/>
</dbReference>
<dbReference type="GO" id="GO:0006465">
    <property type="term" value="P:signal peptide processing"/>
    <property type="evidence" value="ECO:0007669"/>
    <property type="project" value="InterPro"/>
</dbReference>
<dbReference type="PRINTS" id="PR00727">
    <property type="entry name" value="LEADERPTASE"/>
</dbReference>
<keyword evidence="7" id="KW-1133">Transmembrane helix</keyword>
<dbReference type="PANTHER" id="PTHR43390:SF1">
    <property type="entry name" value="CHLOROPLAST PROCESSING PEPTIDASE"/>
    <property type="match status" value="1"/>
</dbReference>
<evidence type="ECO:0000256" key="7">
    <source>
        <dbReference type="RuleBase" id="RU362042"/>
    </source>
</evidence>
<sequence length="214" mass="24041">MTDEKFLKEEMTEPIPAVEPALDRVESTGGSQGNSNGKLKNVLEWVKFVCITLVLYYFLSQFVFQVNIVQGRSMFPTLKPQDRVVVNKLRTTFSRPYDRGDIVTINAAKLDNPDIDKDIVKRIVALPGETVEIKDGQVFVNDKKLPEKYLPSGVVTELIGSYSRVLLGKDSYFVLGDNRSHSTDSRVFGVVPAKAIMGYLAFRIFPLYSLGRVK</sequence>
<dbReference type="GO" id="GO:0004252">
    <property type="term" value="F:serine-type endopeptidase activity"/>
    <property type="evidence" value="ECO:0007669"/>
    <property type="project" value="InterPro"/>
</dbReference>
<evidence type="ECO:0000256" key="2">
    <source>
        <dbReference type="ARBA" id="ARBA00004401"/>
    </source>
</evidence>
<keyword evidence="7" id="KW-0812">Transmembrane</keyword>
<protein>
    <recommendedName>
        <fullName evidence="4 7">Signal peptidase I</fullName>
        <ecNumber evidence="4 7">3.4.21.89</ecNumber>
    </recommendedName>
</protein>
<evidence type="ECO:0000256" key="6">
    <source>
        <dbReference type="PIRSR" id="PIRSR600223-1"/>
    </source>
</evidence>
<accession>A0A2J8B439</accession>
<evidence type="ECO:0000313" key="9">
    <source>
        <dbReference type="EMBL" id="PNH19541.1"/>
    </source>
</evidence>
<dbReference type="Pfam" id="PF10502">
    <property type="entry name" value="Peptidase_S26"/>
    <property type="match status" value="1"/>
</dbReference>
<evidence type="ECO:0000313" key="10">
    <source>
        <dbReference type="Proteomes" id="UP000236394"/>
    </source>
</evidence>
<dbReference type="InterPro" id="IPR000223">
    <property type="entry name" value="Pept_S26A_signal_pept_1"/>
</dbReference>
<comment type="similarity">
    <text evidence="3 7">Belongs to the peptidase S26 family.</text>
</comment>
<dbReference type="Gene3D" id="2.10.109.10">
    <property type="entry name" value="Umud Fragment, subunit A"/>
    <property type="match status" value="1"/>
</dbReference>
<keyword evidence="7" id="KW-0645">Protease</keyword>
<keyword evidence="7" id="KW-0472">Membrane</keyword>
<comment type="caution">
    <text evidence="9">The sequence shown here is derived from an EMBL/GenBank/DDBJ whole genome shotgun (WGS) entry which is preliminary data.</text>
</comment>
<gene>
    <name evidence="9" type="ORF">B7R76_01250</name>
</gene>
<keyword evidence="5 7" id="KW-0378">Hydrolase</keyword>
<dbReference type="InterPro" id="IPR019758">
    <property type="entry name" value="Pept_S26A_signal_pept_1_CS"/>
</dbReference>
<evidence type="ECO:0000256" key="4">
    <source>
        <dbReference type="ARBA" id="ARBA00013208"/>
    </source>
</evidence>
<dbReference type="RefSeq" id="WP_051820975.1">
    <property type="nucleotide sequence ID" value="NZ_NBZD01000001.1"/>
</dbReference>
<dbReference type="PROSITE" id="PS00760">
    <property type="entry name" value="SPASE_I_2"/>
    <property type="match status" value="1"/>
</dbReference>
<dbReference type="GO" id="GO:0009003">
    <property type="term" value="F:signal peptidase activity"/>
    <property type="evidence" value="ECO:0007669"/>
    <property type="project" value="UniProtKB-EC"/>
</dbReference>
<dbReference type="Proteomes" id="UP000236394">
    <property type="component" value="Unassembled WGS sequence"/>
</dbReference>
<dbReference type="GO" id="GO:0005886">
    <property type="term" value="C:plasma membrane"/>
    <property type="evidence" value="ECO:0007669"/>
    <property type="project" value="UniProtKB-SubCell"/>
</dbReference>
<feature type="domain" description="Peptidase S26" evidence="8">
    <location>
        <begin position="43"/>
        <end position="204"/>
    </location>
</feature>
<comment type="catalytic activity">
    <reaction evidence="1 7">
        <text>Cleavage of hydrophobic, N-terminal signal or leader sequences from secreted and periplasmic proteins.</text>
        <dbReference type="EC" id="3.4.21.89"/>
    </reaction>
</comment>
<dbReference type="NCBIfam" id="TIGR02227">
    <property type="entry name" value="sigpep_I_bact"/>
    <property type="match status" value="1"/>
</dbReference>
<dbReference type="AlphaFoldDB" id="A0A2J8B439"/>